<evidence type="ECO:0000256" key="8">
    <source>
        <dbReference type="HAMAP-Rule" id="MF_01521"/>
    </source>
</evidence>
<evidence type="ECO:0000256" key="7">
    <source>
        <dbReference type="ARBA" id="ARBA00023211"/>
    </source>
</evidence>
<dbReference type="RefSeq" id="WP_173165235.1">
    <property type="nucleotide sequence ID" value="NZ_CP053716.1"/>
</dbReference>
<feature type="transmembrane region" description="Helical" evidence="8">
    <location>
        <begin position="38"/>
        <end position="58"/>
    </location>
</feature>
<keyword evidence="1 8" id="KW-0813">Transport</keyword>
<feature type="transmembrane region" description="Helical" evidence="8">
    <location>
        <begin position="182"/>
        <end position="202"/>
    </location>
</feature>
<dbReference type="AlphaFoldDB" id="A0A6M8IY54"/>
<organism evidence="9 10">
    <name type="scientific">Berryella wangjianweii</name>
    <dbReference type="NCBI Taxonomy" id="2734634"/>
    <lineage>
        <taxon>Bacteria</taxon>
        <taxon>Bacillati</taxon>
        <taxon>Actinomycetota</taxon>
        <taxon>Coriobacteriia</taxon>
        <taxon>Eggerthellales</taxon>
        <taxon>Eggerthellaceae</taxon>
        <taxon>Berryella</taxon>
    </lineage>
</organism>
<keyword evidence="10" id="KW-1185">Reference proteome</keyword>
<evidence type="ECO:0000256" key="3">
    <source>
        <dbReference type="ARBA" id="ARBA00022692"/>
    </source>
</evidence>
<dbReference type="InterPro" id="IPR003810">
    <property type="entry name" value="Mntp/YtaF"/>
</dbReference>
<dbReference type="PANTHER" id="PTHR35529">
    <property type="entry name" value="MANGANESE EFFLUX PUMP MNTP-RELATED"/>
    <property type="match status" value="1"/>
</dbReference>
<keyword evidence="3 8" id="KW-0812">Transmembrane</keyword>
<accession>A0A6M8IY54</accession>
<keyword evidence="4 8" id="KW-1133">Transmembrane helix</keyword>
<evidence type="ECO:0000256" key="5">
    <source>
        <dbReference type="ARBA" id="ARBA00023065"/>
    </source>
</evidence>
<evidence type="ECO:0000313" key="10">
    <source>
        <dbReference type="Proteomes" id="UP000503297"/>
    </source>
</evidence>
<keyword evidence="7 8" id="KW-0464">Manganese</keyword>
<dbReference type="GO" id="GO:0005886">
    <property type="term" value="C:plasma membrane"/>
    <property type="evidence" value="ECO:0007669"/>
    <property type="project" value="UniProtKB-SubCell"/>
</dbReference>
<comment type="subcellular location">
    <subcellularLocation>
        <location evidence="8">Cell membrane</location>
        <topology evidence="8">Multi-pass membrane protein</topology>
    </subcellularLocation>
</comment>
<protein>
    <recommendedName>
        <fullName evidence="8">Putative manganese efflux pump MntP</fullName>
    </recommendedName>
</protein>
<dbReference type="InterPro" id="IPR022929">
    <property type="entry name" value="Put_MntP"/>
</dbReference>
<keyword evidence="6 8" id="KW-0472">Membrane</keyword>
<comment type="similarity">
    <text evidence="8">Belongs to the MntP (TC 9.B.29) family.</text>
</comment>
<reference evidence="10" key="1">
    <citation type="submission" date="2020-05" db="EMBL/GenBank/DDBJ databases">
        <title>Novel species in genus Nocardioides.</title>
        <authorList>
            <person name="Zhang G."/>
        </authorList>
    </citation>
    <scope>NUCLEOTIDE SEQUENCE [LARGE SCALE GENOMIC DNA]</scope>
    <source>
        <strain evidence="10">zg-1050</strain>
    </source>
</reference>
<proteinExistence type="inferred from homology"/>
<feature type="transmembrane region" description="Helical" evidence="8">
    <location>
        <begin position="123"/>
        <end position="143"/>
    </location>
</feature>
<dbReference type="GO" id="GO:0005384">
    <property type="term" value="F:manganese ion transmembrane transporter activity"/>
    <property type="evidence" value="ECO:0007669"/>
    <property type="project" value="UniProtKB-UniRule"/>
</dbReference>
<dbReference type="PANTHER" id="PTHR35529:SF1">
    <property type="entry name" value="MANGANESE EFFLUX PUMP MNTP-RELATED"/>
    <property type="match status" value="1"/>
</dbReference>
<dbReference type="Proteomes" id="UP000503297">
    <property type="component" value="Chromosome"/>
</dbReference>
<dbReference type="EMBL" id="CP053716">
    <property type="protein sequence ID" value="QKF07805.1"/>
    <property type="molecule type" value="Genomic_DNA"/>
</dbReference>
<name>A0A6M8IY54_9ACTN</name>
<dbReference type="Pfam" id="PF02659">
    <property type="entry name" value="Mntp"/>
    <property type="match status" value="1"/>
</dbReference>
<feature type="transmembrane region" description="Helical" evidence="8">
    <location>
        <begin position="64"/>
        <end position="82"/>
    </location>
</feature>
<keyword evidence="5 8" id="KW-0406">Ion transport</keyword>
<comment type="function">
    <text evidence="8">Probably functions as a manganese efflux pump.</text>
</comment>
<keyword evidence="2 8" id="KW-1003">Cell membrane</keyword>
<evidence type="ECO:0000313" key="9">
    <source>
        <dbReference type="EMBL" id="QKF07805.1"/>
    </source>
</evidence>
<evidence type="ECO:0000256" key="6">
    <source>
        <dbReference type="ARBA" id="ARBA00023136"/>
    </source>
</evidence>
<feature type="transmembrane region" description="Helical" evidence="8">
    <location>
        <begin position="6"/>
        <end position="26"/>
    </location>
</feature>
<evidence type="ECO:0000256" key="1">
    <source>
        <dbReference type="ARBA" id="ARBA00022448"/>
    </source>
</evidence>
<dbReference type="HAMAP" id="MF_01521">
    <property type="entry name" value="MntP_pump"/>
    <property type="match status" value="1"/>
</dbReference>
<dbReference type="KEGG" id="bwa:HLV38_06565"/>
<feature type="transmembrane region" description="Helical" evidence="8">
    <location>
        <begin position="149"/>
        <end position="170"/>
    </location>
</feature>
<sequence>MGAVELLLVGVGLSMDAFAVAVCRGVRMERFSMREALTIALFFGGFQALMPTLGWLLGSQFVEAIAPFDHWVIFGVLAVIGAKMVHEARTSSDCACVPQTTCVSQAQSRPQATTPRGIGLRELLLLAIATSVDALAVGVGFALMQVPVAAAVTTIGAVTFALSFLGVMAGHAFGARWQRPSLIAGGVLLMLLGVKTLAEGVITGC</sequence>
<evidence type="ECO:0000256" key="4">
    <source>
        <dbReference type="ARBA" id="ARBA00022989"/>
    </source>
</evidence>
<evidence type="ECO:0000256" key="2">
    <source>
        <dbReference type="ARBA" id="ARBA00022475"/>
    </source>
</evidence>
<gene>
    <name evidence="8" type="primary">mntP</name>
    <name evidence="9" type="ORF">HLV38_06565</name>
</gene>